<reference evidence="3 4" key="1">
    <citation type="journal article" date="2024" name="Nat. Commun.">
        <title>Phylogenomics reveals the evolutionary origins of lichenization in chlorophyte algae.</title>
        <authorList>
            <person name="Puginier C."/>
            <person name="Libourel C."/>
            <person name="Otte J."/>
            <person name="Skaloud P."/>
            <person name="Haon M."/>
            <person name="Grisel S."/>
            <person name="Petersen M."/>
            <person name="Berrin J.G."/>
            <person name="Delaux P.M."/>
            <person name="Dal Grande F."/>
            <person name="Keller J."/>
        </authorList>
    </citation>
    <scope>NUCLEOTIDE SEQUENCE [LARGE SCALE GENOMIC DNA]</scope>
    <source>
        <strain evidence="3 4">SAG 2043</strain>
    </source>
</reference>
<dbReference type="AlphaFoldDB" id="A0AAW1QPI4"/>
<dbReference type="Proteomes" id="UP001489004">
    <property type="component" value="Unassembled WGS sequence"/>
</dbReference>
<feature type="binding site" evidence="1">
    <location>
        <position position="125"/>
    </location>
    <ligand>
        <name>ATP</name>
        <dbReference type="ChEBI" id="CHEBI:30616"/>
    </ligand>
</feature>
<evidence type="ECO:0000313" key="4">
    <source>
        <dbReference type="Proteomes" id="UP001489004"/>
    </source>
</evidence>
<proteinExistence type="predicted"/>
<dbReference type="PANTHER" id="PTHR44329:SF214">
    <property type="entry name" value="PROTEIN KINASE DOMAIN-CONTAINING PROTEIN"/>
    <property type="match status" value="1"/>
</dbReference>
<comment type="caution">
    <text evidence="3">The sequence shown here is derived from an EMBL/GenBank/DDBJ whole genome shotgun (WGS) entry which is preliminary data.</text>
</comment>
<dbReference type="PROSITE" id="PS50011">
    <property type="entry name" value="PROTEIN_KINASE_DOM"/>
    <property type="match status" value="1"/>
</dbReference>
<dbReference type="Gene3D" id="3.30.200.20">
    <property type="entry name" value="Phosphorylase Kinase, domain 1"/>
    <property type="match status" value="1"/>
</dbReference>
<dbReference type="GO" id="GO:0004674">
    <property type="term" value="F:protein serine/threonine kinase activity"/>
    <property type="evidence" value="ECO:0007669"/>
    <property type="project" value="TreeGrafter"/>
</dbReference>
<protein>
    <recommendedName>
        <fullName evidence="2">Protein kinase domain-containing protein</fullName>
    </recommendedName>
</protein>
<dbReference type="PROSITE" id="PS00107">
    <property type="entry name" value="PROTEIN_KINASE_ATP"/>
    <property type="match status" value="1"/>
</dbReference>
<dbReference type="InterPro" id="IPR051681">
    <property type="entry name" value="Ser/Thr_Kinases-Pseudokinases"/>
</dbReference>
<dbReference type="InterPro" id="IPR001245">
    <property type="entry name" value="Ser-Thr/Tyr_kinase_cat_dom"/>
</dbReference>
<gene>
    <name evidence="3" type="ORF">WJX72_002524</name>
</gene>
<keyword evidence="1" id="KW-0547">Nucleotide-binding</keyword>
<sequence length="449" mass="48676">MGEDALIGTPFWGAYAIPGKSSKAAPWGAFARAIQAREMFCVGVVDVTRAEHLERRFGVTFKPASRDNVDAVTRQIRISHNKIVAAADTHEQGPRPDIALGPLLGRGSFGCVFMGNWNGAPCAVKVMEHKLSDEGIMEADAALEGMLGLKLSHPNIVHTFKYTVTPRAIPVWKRLRSPNLWANKAAEARSQLLGDNSMPFTSQGDSSPPMKAARLWEGTGALARSQWCIETWIVMELCGLGDLQGHIDQGVFRNQKSSSSYAGGVNMLWIVLTAAEIAGAMAYLHSHDILHGDLSGGNVLLVGNSGADDRPFAAKVADFGLSRILAGDDTVETVSFGTVTHMPPELLREGRLSKAADVYAFGVILWSMYTGQRPWAGMRHAQIVAQKMLGNASLPFPDHTPRAYRELAERCMNPDDAARSSFADVVADLKPVHAAIFMRKHAPQAVVKQ</sequence>
<keyword evidence="4" id="KW-1185">Reference proteome</keyword>
<dbReference type="EMBL" id="JALJOR010000002">
    <property type="protein sequence ID" value="KAK9823404.1"/>
    <property type="molecule type" value="Genomic_DNA"/>
</dbReference>
<evidence type="ECO:0000313" key="3">
    <source>
        <dbReference type="EMBL" id="KAK9823404.1"/>
    </source>
</evidence>
<evidence type="ECO:0000259" key="2">
    <source>
        <dbReference type="PROSITE" id="PS50011"/>
    </source>
</evidence>
<keyword evidence="1" id="KW-0067">ATP-binding</keyword>
<dbReference type="PANTHER" id="PTHR44329">
    <property type="entry name" value="SERINE/THREONINE-PROTEIN KINASE TNNI3K-RELATED"/>
    <property type="match status" value="1"/>
</dbReference>
<dbReference type="InterPro" id="IPR017441">
    <property type="entry name" value="Protein_kinase_ATP_BS"/>
</dbReference>
<organism evidence="3 4">
    <name type="scientific">[Myrmecia] bisecta</name>
    <dbReference type="NCBI Taxonomy" id="41462"/>
    <lineage>
        <taxon>Eukaryota</taxon>
        <taxon>Viridiplantae</taxon>
        <taxon>Chlorophyta</taxon>
        <taxon>core chlorophytes</taxon>
        <taxon>Trebouxiophyceae</taxon>
        <taxon>Trebouxiales</taxon>
        <taxon>Trebouxiaceae</taxon>
        <taxon>Myrmecia</taxon>
    </lineage>
</organism>
<dbReference type="PROSITE" id="PS00109">
    <property type="entry name" value="PROTEIN_KINASE_TYR"/>
    <property type="match status" value="1"/>
</dbReference>
<name>A0AAW1QPI4_9CHLO</name>
<feature type="domain" description="Protein kinase" evidence="2">
    <location>
        <begin position="98"/>
        <end position="436"/>
    </location>
</feature>
<dbReference type="GO" id="GO:0005524">
    <property type="term" value="F:ATP binding"/>
    <property type="evidence" value="ECO:0007669"/>
    <property type="project" value="UniProtKB-UniRule"/>
</dbReference>
<dbReference type="InterPro" id="IPR008266">
    <property type="entry name" value="Tyr_kinase_AS"/>
</dbReference>
<dbReference type="InterPro" id="IPR011009">
    <property type="entry name" value="Kinase-like_dom_sf"/>
</dbReference>
<dbReference type="Gene3D" id="1.10.510.10">
    <property type="entry name" value="Transferase(Phosphotransferase) domain 1"/>
    <property type="match status" value="1"/>
</dbReference>
<dbReference type="Pfam" id="PF07714">
    <property type="entry name" value="PK_Tyr_Ser-Thr"/>
    <property type="match status" value="1"/>
</dbReference>
<dbReference type="SUPFAM" id="SSF56112">
    <property type="entry name" value="Protein kinase-like (PK-like)"/>
    <property type="match status" value="1"/>
</dbReference>
<evidence type="ECO:0000256" key="1">
    <source>
        <dbReference type="PROSITE-ProRule" id="PRU10141"/>
    </source>
</evidence>
<dbReference type="InterPro" id="IPR000719">
    <property type="entry name" value="Prot_kinase_dom"/>
</dbReference>
<accession>A0AAW1QPI4</accession>